<evidence type="ECO:0000259" key="1">
    <source>
        <dbReference type="Pfam" id="PF13456"/>
    </source>
</evidence>
<name>A0ABU6YHX7_9FABA</name>
<protein>
    <recommendedName>
        <fullName evidence="1">RNase H type-1 domain-containing protein</fullName>
    </recommendedName>
</protein>
<reference evidence="2 3" key="1">
    <citation type="journal article" date="2023" name="Plants (Basel)">
        <title>Bridging the Gap: Combining Genomics and Transcriptomics Approaches to Understand Stylosanthes scabra, an Orphan Legume from the Brazilian Caatinga.</title>
        <authorList>
            <person name="Ferreira-Neto J.R.C."/>
            <person name="da Silva M.D."/>
            <person name="Binneck E."/>
            <person name="de Melo N.F."/>
            <person name="da Silva R.H."/>
            <person name="de Melo A.L.T.M."/>
            <person name="Pandolfi V."/>
            <person name="Bustamante F.O."/>
            <person name="Brasileiro-Vidal A.C."/>
            <person name="Benko-Iseppon A.M."/>
        </authorList>
    </citation>
    <scope>NUCLEOTIDE SEQUENCE [LARGE SCALE GENOMIC DNA]</scope>
    <source>
        <tissue evidence="2">Leaves</tissue>
    </source>
</reference>
<evidence type="ECO:0000313" key="3">
    <source>
        <dbReference type="Proteomes" id="UP001341840"/>
    </source>
</evidence>
<dbReference type="CDD" id="cd06222">
    <property type="entry name" value="RNase_H_like"/>
    <property type="match status" value="1"/>
</dbReference>
<accession>A0ABU6YHX7</accession>
<dbReference type="PANTHER" id="PTHR34023">
    <property type="entry name" value="RNASE H DOMAIN-CONTAINING PROTEIN"/>
    <property type="match status" value="1"/>
</dbReference>
<sequence>MKKLCSTPFVIVPTSKLCGDGQSSLLMVPSSNREAERHAMLAKDNVTQNLVVESDSKCALLLFQKTKTDSHGSSSLVRLIKEIVASMNSVVFCHIYREANFCAEAMAKYSHSHNAGVLYCSNPPSSLQQHLLVDLRWIKFPRLLLM</sequence>
<organism evidence="2 3">
    <name type="scientific">Stylosanthes scabra</name>
    <dbReference type="NCBI Taxonomy" id="79078"/>
    <lineage>
        <taxon>Eukaryota</taxon>
        <taxon>Viridiplantae</taxon>
        <taxon>Streptophyta</taxon>
        <taxon>Embryophyta</taxon>
        <taxon>Tracheophyta</taxon>
        <taxon>Spermatophyta</taxon>
        <taxon>Magnoliopsida</taxon>
        <taxon>eudicotyledons</taxon>
        <taxon>Gunneridae</taxon>
        <taxon>Pentapetalae</taxon>
        <taxon>rosids</taxon>
        <taxon>fabids</taxon>
        <taxon>Fabales</taxon>
        <taxon>Fabaceae</taxon>
        <taxon>Papilionoideae</taxon>
        <taxon>50 kb inversion clade</taxon>
        <taxon>dalbergioids sensu lato</taxon>
        <taxon>Dalbergieae</taxon>
        <taxon>Pterocarpus clade</taxon>
        <taxon>Stylosanthes</taxon>
    </lineage>
</organism>
<gene>
    <name evidence="2" type="ORF">PIB30_055360</name>
</gene>
<dbReference type="InterPro" id="IPR002156">
    <property type="entry name" value="RNaseH_domain"/>
</dbReference>
<comment type="caution">
    <text evidence="2">The sequence shown here is derived from an EMBL/GenBank/DDBJ whole genome shotgun (WGS) entry which is preliminary data.</text>
</comment>
<evidence type="ECO:0000313" key="2">
    <source>
        <dbReference type="EMBL" id="MED6209506.1"/>
    </source>
</evidence>
<keyword evidence="3" id="KW-1185">Reference proteome</keyword>
<feature type="domain" description="RNase H type-1" evidence="1">
    <location>
        <begin position="41"/>
        <end position="109"/>
    </location>
</feature>
<dbReference type="InterPro" id="IPR036397">
    <property type="entry name" value="RNaseH_sf"/>
</dbReference>
<dbReference type="InterPro" id="IPR044730">
    <property type="entry name" value="RNase_H-like_dom_plant"/>
</dbReference>
<proteinExistence type="predicted"/>
<dbReference type="Proteomes" id="UP001341840">
    <property type="component" value="Unassembled WGS sequence"/>
</dbReference>
<dbReference type="EMBL" id="JASCZI010242086">
    <property type="protein sequence ID" value="MED6209506.1"/>
    <property type="molecule type" value="Genomic_DNA"/>
</dbReference>
<dbReference type="Pfam" id="PF13456">
    <property type="entry name" value="RVT_3"/>
    <property type="match status" value="1"/>
</dbReference>
<dbReference type="Gene3D" id="3.30.420.10">
    <property type="entry name" value="Ribonuclease H-like superfamily/Ribonuclease H"/>
    <property type="match status" value="1"/>
</dbReference>
<dbReference type="PANTHER" id="PTHR34023:SF4">
    <property type="entry name" value="RNASE H TYPE-1 DOMAIN-CONTAINING PROTEIN"/>
    <property type="match status" value="1"/>
</dbReference>